<sequence length="79" mass="8414">MTHDADDRAHRPDPEPGRDSETDVQPGDTPPAAGQVSAPQGHDEHGPRRATPWVWLVAIGVVVVLAAAYFVGYGIGLFD</sequence>
<dbReference type="InterPro" id="IPR045512">
    <property type="entry name" value="DUF6480"/>
</dbReference>
<keyword evidence="2" id="KW-0812">Transmembrane</keyword>
<accession>A0ABX5EKN7</accession>
<dbReference type="EMBL" id="PVTX01000001">
    <property type="protein sequence ID" value="PRZ09879.1"/>
    <property type="molecule type" value="Genomic_DNA"/>
</dbReference>
<evidence type="ECO:0000313" key="3">
    <source>
        <dbReference type="EMBL" id="PRZ09879.1"/>
    </source>
</evidence>
<evidence type="ECO:0000256" key="1">
    <source>
        <dbReference type="SAM" id="MobiDB-lite"/>
    </source>
</evidence>
<feature type="compositionally biased region" description="Basic and acidic residues" evidence="1">
    <location>
        <begin position="1"/>
        <end position="21"/>
    </location>
</feature>
<comment type="caution">
    <text evidence="3">The sequence shown here is derived from an EMBL/GenBank/DDBJ whole genome shotgun (WGS) entry which is preliminary data.</text>
</comment>
<feature type="transmembrane region" description="Helical" evidence="2">
    <location>
        <begin position="53"/>
        <end position="78"/>
    </location>
</feature>
<evidence type="ECO:0000313" key="4">
    <source>
        <dbReference type="Proteomes" id="UP000239895"/>
    </source>
</evidence>
<keyword evidence="4" id="KW-1185">Reference proteome</keyword>
<protein>
    <submittedName>
        <fullName evidence="3">Uncharacterized protein</fullName>
    </submittedName>
</protein>
<reference evidence="3 4" key="1">
    <citation type="submission" date="2018-03" db="EMBL/GenBank/DDBJ databases">
        <title>Comparative analysis of microorganisms from saline springs in Andes Mountain Range, Colombia.</title>
        <authorList>
            <person name="Rubin E."/>
        </authorList>
    </citation>
    <scope>NUCLEOTIDE SEQUENCE [LARGE SCALE GENOMIC DNA]</scope>
    <source>
        <strain evidence="3 4">CG 23</strain>
    </source>
</reference>
<dbReference type="Pfam" id="PF20088">
    <property type="entry name" value="DUF6480"/>
    <property type="match status" value="1"/>
</dbReference>
<keyword evidence="2" id="KW-0472">Membrane</keyword>
<dbReference type="Proteomes" id="UP000239895">
    <property type="component" value="Unassembled WGS sequence"/>
</dbReference>
<keyword evidence="2" id="KW-1133">Transmembrane helix</keyword>
<evidence type="ECO:0000256" key="2">
    <source>
        <dbReference type="SAM" id="Phobius"/>
    </source>
</evidence>
<organism evidence="3 4">
    <name type="scientific">Isoptericola halotolerans</name>
    <dbReference type="NCBI Taxonomy" id="300560"/>
    <lineage>
        <taxon>Bacteria</taxon>
        <taxon>Bacillati</taxon>
        <taxon>Actinomycetota</taxon>
        <taxon>Actinomycetes</taxon>
        <taxon>Micrococcales</taxon>
        <taxon>Promicromonosporaceae</taxon>
        <taxon>Isoptericola</taxon>
    </lineage>
</organism>
<proteinExistence type="predicted"/>
<name>A0ABX5EKN7_9MICO</name>
<gene>
    <name evidence="3" type="ORF">BCL65_10117</name>
</gene>
<feature type="region of interest" description="Disordered" evidence="1">
    <location>
        <begin position="1"/>
        <end position="48"/>
    </location>
</feature>
<dbReference type="RefSeq" id="WP_181340684.1">
    <property type="nucleotide sequence ID" value="NZ_PVTX01000001.1"/>
</dbReference>